<dbReference type="Proteomes" id="UP000321558">
    <property type="component" value="Unassembled WGS sequence"/>
</dbReference>
<proteinExistence type="predicted"/>
<dbReference type="AlphaFoldDB" id="A0A511ZQG3"/>
<comment type="caution">
    <text evidence="1">The sequence shown here is derived from an EMBL/GenBank/DDBJ whole genome shotgun (WGS) entry which is preliminary data.</text>
</comment>
<organism evidence="1 2">
    <name type="scientific">Oceanobacillus sojae</name>
    <dbReference type="NCBI Taxonomy" id="582851"/>
    <lineage>
        <taxon>Bacteria</taxon>
        <taxon>Bacillati</taxon>
        <taxon>Bacillota</taxon>
        <taxon>Bacilli</taxon>
        <taxon>Bacillales</taxon>
        <taxon>Bacillaceae</taxon>
        <taxon>Oceanobacillus</taxon>
    </lineage>
</organism>
<evidence type="ECO:0000313" key="2">
    <source>
        <dbReference type="Proteomes" id="UP000321558"/>
    </source>
</evidence>
<evidence type="ECO:0000313" key="1">
    <source>
        <dbReference type="EMBL" id="GEN89671.1"/>
    </source>
</evidence>
<evidence type="ECO:0008006" key="3">
    <source>
        <dbReference type="Google" id="ProtNLM"/>
    </source>
</evidence>
<dbReference type="OrthoDB" id="2284173at2"/>
<sequence length="241" mass="27524">MKIYIGGKYITNDQLTQWKRKRVKKAFKTLGYKSSEINNPNAMIEQLANIKMNYSYLEMYNKLKPKLKLSEIIMRMGAVLSGNRRKFSQTEIYVEGITAKEAIKGIDDLMLNPSEENNRVNLSACPDHYALRPLGESKLEVIETTGNSPVPVQFFIVFEDETGLQTPRDHSYAYQSAGVARMKEGIIIGGVRHQIKDTETGIKMKLSVEFPALAPTSIIKSHQMHLASEFSYWLQWIKDQK</sequence>
<dbReference type="RefSeq" id="WP_147212554.1">
    <property type="nucleotide sequence ID" value="NZ_BJYM01000026.1"/>
</dbReference>
<accession>A0A511ZQG3</accession>
<name>A0A511ZQG3_9BACI</name>
<gene>
    <name evidence="1" type="ORF">OSO01_44100</name>
</gene>
<reference evidence="1 2" key="1">
    <citation type="submission" date="2019-07" db="EMBL/GenBank/DDBJ databases">
        <title>Whole genome shotgun sequence of Oceanobacillus sojae NBRC 105379.</title>
        <authorList>
            <person name="Hosoyama A."/>
            <person name="Uohara A."/>
            <person name="Ohji S."/>
            <person name="Ichikawa N."/>
        </authorList>
    </citation>
    <scope>NUCLEOTIDE SEQUENCE [LARGE SCALE GENOMIC DNA]</scope>
    <source>
        <strain evidence="1 2">NBRC 105379</strain>
    </source>
</reference>
<dbReference type="EMBL" id="BJYM01000026">
    <property type="protein sequence ID" value="GEN89671.1"/>
    <property type="molecule type" value="Genomic_DNA"/>
</dbReference>
<keyword evidence="2" id="KW-1185">Reference proteome</keyword>
<protein>
    <recommendedName>
        <fullName evidence="3">Group-specific protein</fullName>
    </recommendedName>
</protein>